<proteinExistence type="inferred from homology"/>
<keyword evidence="5" id="KW-0997">Cell inner membrane</keyword>
<keyword evidence="14" id="KW-1185">Reference proteome</keyword>
<keyword evidence="8 11" id="KW-0472">Membrane</keyword>
<dbReference type="InterPro" id="IPR045584">
    <property type="entry name" value="Pilin-like"/>
</dbReference>
<dbReference type="RefSeq" id="WP_233052905.1">
    <property type="nucleotide sequence ID" value="NZ_JAIMJA010000010.1"/>
</dbReference>
<evidence type="ECO:0000256" key="1">
    <source>
        <dbReference type="ARBA" id="ARBA00004377"/>
    </source>
</evidence>
<keyword evidence="4" id="KW-0488">Methylation</keyword>
<accession>A0ABS8W8T9</accession>
<evidence type="ECO:0000256" key="4">
    <source>
        <dbReference type="ARBA" id="ARBA00022481"/>
    </source>
</evidence>
<comment type="subcellular location">
    <subcellularLocation>
        <location evidence="1">Cell inner membrane</location>
        <topology evidence="1">Single-pass membrane protein</topology>
    </subcellularLocation>
</comment>
<comment type="similarity">
    <text evidence="9">Belongs to the GSP H family.</text>
</comment>
<keyword evidence="6 11" id="KW-0812">Transmembrane</keyword>
<reference evidence="13 14" key="1">
    <citation type="journal article" date="2022" name="Environ. Microbiol. Rep.">
        <title>Eco-phylogenetic analyses reveal divergent evolution of vitamin B12 metabolism in the marine bacterial family 'Psychromonadaceae'.</title>
        <authorList>
            <person name="Jin X."/>
            <person name="Yang Y."/>
            <person name="Cao H."/>
            <person name="Gao B."/>
            <person name="Zhao Z."/>
        </authorList>
    </citation>
    <scope>NUCLEOTIDE SEQUENCE [LARGE SCALE GENOMIC DNA]</scope>
    <source>
        <strain evidence="13 14">MKS20</strain>
    </source>
</reference>
<evidence type="ECO:0000259" key="12">
    <source>
        <dbReference type="Pfam" id="PF12019"/>
    </source>
</evidence>
<feature type="domain" description="General secretion pathway GspH" evidence="12">
    <location>
        <begin position="45"/>
        <end position="138"/>
    </location>
</feature>
<evidence type="ECO:0000256" key="2">
    <source>
        <dbReference type="ARBA" id="ARBA00021549"/>
    </source>
</evidence>
<dbReference type="NCBIfam" id="TIGR02532">
    <property type="entry name" value="IV_pilin_GFxxxE"/>
    <property type="match status" value="1"/>
</dbReference>
<dbReference type="Gene3D" id="3.55.40.10">
    <property type="entry name" value="minor pseudopilin epsh domain"/>
    <property type="match status" value="1"/>
</dbReference>
<protein>
    <recommendedName>
        <fullName evidence="2">Type II secretion system protein H</fullName>
    </recommendedName>
    <alternativeName>
        <fullName evidence="10">General secretion pathway protein H</fullName>
    </alternativeName>
</protein>
<dbReference type="InterPro" id="IPR012902">
    <property type="entry name" value="N_methyl_site"/>
</dbReference>
<evidence type="ECO:0000313" key="14">
    <source>
        <dbReference type="Proteomes" id="UP001201273"/>
    </source>
</evidence>
<dbReference type="InterPro" id="IPR022346">
    <property type="entry name" value="T2SS_GspH"/>
</dbReference>
<evidence type="ECO:0000256" key="3">
    <source>
        <dbReference type="ARBA" id="ARBA00022475"/>
    </source>
</evidence>
<dbReference type="EMBL" id="JAIMJA010000010">
    <property type="protein sequence ID" value="MCE2595424.1"/>
    <property type="molecule type" value="Genomic_DNA"/>
</dbReference>
<keyword evidence="7 11" id="KW-1133">Transmembrane helix</keyword>
<evidence type="ECO:0000256" key="5">
    <source>
        <dbReference type="ARBA" id="ARBA00022519"/>
    </source>
</evidence>
<evidence type="ECO:0000256" key="11">
    <source>
        <dbReference type="SAM" id="Phobius"/>
    </source>
</evidence>
<dbReference type="Pfam" id="PF12019">
    <property type="entry name" value="GspH"/>
    <property type="match status" value="1"/>
</dbReference>
<comment type="caution">
    <text evidence="13">The sequence shown here is derived from an EMBL/GenBank/DDBJ whole genome shotgun (WGS) entry which is preliminary data.</text>
</comment>
<evidence type="ECO:0000256" key="6">
    <source>
        <dbReference type="ARBA" id="ARBA00022692"/>
    </source>
</evidence>
<gene>
    <name evidence="13" type="ORF">K6Y31_11410</name>
</gene>
<dbReference type="SUPFAM" id="SSF54523">
    <property type="entry name" value="Pili subunits"/>
    <property type="match status" value="1"/>
</dbReference>
<evidence type="ECO:0000256" key="9">
    <source>
        <dbReference type="ARBA" id="ARBA00025772"/>
    </source>
</evidence>
<sequence>MMKQHATLGFNLIELMVTIAIVMILALVAVPSYQSTIATERFTSATNNLYNAYRFSRSEAIKTATPIRLKPINNDWANGWQVLDPSDKVLHESGAPHSSVKVTGNAVKVLGTGALNSAASFSIKDKTSTRYICVLSSGQSQLQSGACS</sequence>
<evidence type="ECO:0000313" key="13">
    <source>
        <dbReference type="EMBL" id="MCE2595424.1"/>
    </source>
</evidence>
<dbReference type="Proteomes" id="UP001201273">
    <property type="component" value="Unassembled WGS sequence"/>
</dbReference>
<name>A0ABS8W8T9_9GAMM</name>
<evidence type="ECO:0000256" key="10">
    <source>
        <dbReference type="ARBA" id="ARBA00030775"/>
    </source>
</evidence>
<feature type="transmembrane region" description="Helical" evidence="11">
    <location>
        <begin position="12"/>
        <end position="33"/>
    </location>
</feature>
<evidence type="ECO:0000256" key="7">
    <source>
        <dbReference type="ARBA" id="ARBA00022989"/>
    </source>
</evidence>
<keyword evidence="3" id="KW-1003">Cell membrane</keyword>
<organism evidence="13 14">
    <name type="scientific">Motilimonas cestriensis</name>
    <dbReference type="NCBI Taxonomy" id="2742685"/>
    <lineage>
        <taxon>Bacteria</taxon>
        <taxon>Pseudomonadati</taxon>
        <taxon>Pseudomonadota</taxon>
        <taxon>Gammaproteobacteria</taxon>
        <taxon>Alteromonadales</taxon>
        <taxon>Alteromonadales genera incertae sedis</taxon>
        <taxon>Motilimonas</taxon>
    </lineage>
</organism>
<evidence type="ECO:0000256" key="8">
    <source>
        <dbReference type="ARBA" id="ARBA00023136"/>
    </source>
</evidence>